<dbReference type="Pfam" id="PF00126">
    <property type="entry name" value="HTH_1"/>
    <property type="match status" value="1"/>
</dbReference>
<keyword evidence="4" id="KW-0804">Transcription</keyword>
<dbReference type="SUPFAM" id="SSF53850">
    <property type="entry name" value="Periplasmic binding protein-like II"/>
    <property type="match status" value="1"/>
</dbReference>
<proteinExistence type="inferred from homology"/>
<dbReference type="AlphaFoldDB" id="A0A4R6QAY8"/>
<comment type="caution">
    <text evidence="6">The sequence shown here is derived from an EMBL/GenBank/DDBJ whole genome shotgun (WGS) entry which is preliminary data.</text>
</comment>
<evidence type="ECO:0000256" key="3">
    <source>
        <dbReference type="ARBA" id="ARBA00023125"/>
    </source>
</evidence>
<dbReference type="PROSITE" id="PS50931">
    <property type="entry name" value="HTH_LYSR"/>
    <property type="match status" value="1"/>
</dbReference>
<reference evidence="6 7" key="1">
    <citation type="submission" date="2019-03" db="EMBL/GenBank/DDBJ databases">
        <title>Genomic Encyclopedia of Type Strains, Phase IV (KMG-IV): sequencing the most valuable type-strain genomes for metagenomic binning, comparative biology and taxonomic classification.</title>
        <authorList>
            <person name="Goeker M."/>
        </authorList>
    </citation>
    <scope>NUCLEOTIDE SEQUENCE [LARGE SCALE GENOMIC DNA]</scope>
    <source>
        <strain evidence="6 7">DSM 28287</strain>
    </source>
</reference>
<gene>
    <name evidence="6" type="ORF">EV211_10428</name>
</gene>
<dbReference type="CDD" id="cd05466">
    <property type="entry name" value="PBP2_LTTR_substrate"/>
    <property type="match status" value="1"/>
</dbReference>
<dbReference type="GO" id="GO:0003700">
    <property type="term" value="F:DNA-binding transcription factor activity"/>
    <property type="evidence" value="ECO:0007669"/>
    <property type="project" value="InterPro"/>
</dbReference>
<dbReference type="GO" id="GO:0003677">
    <property type="term" value="F:DNA binding"/>
    <property type="evidence" value="ECO:0007669"/>
    <property type="project" value="UniProtKB-KW"/>
</dbReference>
<comment type="similarity">
    <text evidence="1">Belongs to the LysR transcriptional regulatory family.</text>
</comment>
<protein>
    <submittedName>
        <fullName evidence="6">DNA-binding transcriptional LysR family regulator</fullName>
    </submittedName>
</protein>
<dbReference type="FunFam" id="1.10.10.10:FF:000001">
    <property type="entry name" value="LysR family transcriptional regulator"/>
    <property type="match status" value="1"/>
</dbReference>
<dbReference type="InterPro" id="IPR000847">
    <property type="entry name" value="LysR_HTH_N"/>
</dbReference>
<keyword evidence="3 6" id="KW-0238">DNA-binding</keyword>
<accession>A0A4R6QAY8</accession>
<organism evidence="6 7">
    <name type="scientific">Aminicella lysinilytica</name>
    <dbReference type="NCBI Taxonomy" id="433323"/>
    <lineage>
        <taxon>Bacteria</taxon>
        <taxon>Bacillati</taxon>
        <taxon>Bacillota</taxon>
        <taxon>Clostridia</taxon>
        <taxon>Peptostreptococcales</taxon>
        <taxon>Anaerovoracaceae</taxon>
        <taxon>Aminicella</taxon>
    </lineage>
</organism>
<dbReference type="EMBL" id="SNXO01000004">
    <property type="protein sequence ID" value="TDP59096.1"/>
    <property type="molecule type" value="Genomic_DNA"/>
</dbReference>
<sequence length="292" mass="33781">MNQTQVMCFLTIVEERNYSKAAERLFLSQPTLSRYIMALEKELGCVLFNRTTKKVELTDEGRQYQEMFLRWSMELDNLKYKLGAADKESVSKVRIGIIEDWYTRSFFAKFYDKIESVYPEMSLEILCYGINELLDKLESGEVDMAMSVGNTKVRERKFISKVIYQSNKVILYSAAHPLANKPDLKVEDFKDDIFYAVPDDEDNNVEQKIRNWCGKYHFTPVIRHLPNLQSVYANVRGGSGVTINEDLDAYDKDGPIRALPMKEKGGVFLVCRKDNENPAIRKILDLFDGDEI</sequence>
<keyword evidence="2" id="KW-0805">Transcription regulation</keyword>
<dbReference type="InterPro" id="IPR036390">
    <property type="entry name" value="WH_DNA-bd_sf"/>
</dbReference>
<feature type="domain" description="HTH lysR-type" evidence="5">
    <location>
        <begin position="1"/>
        <end position="58"/>
    </location>
</feature>
<dbReference type="PRINTS" id="PR00039">
    <property type="entry name" value="HTHLYSR"/>
</dbReference>
<dbReference type="RefSeq" id="WP_133527700.1">
    <property type="nucleotide sequence ID" value="NZ_CALCQM010000172.1"/>
</dbReference>
<dbReference type="Gene3D" id="1.10.10.10">
    <property type="entry name" value="Winged helix-like DNA-binding domain superfamily/Winged helix DNA-binding domain"/>
    <property type="match status" value="1"/>
</dbReference>
<name>A0A4R6QAY8_9FIRM</name>
<evidence type="ECO:0000259" key="5">
    <source>
        <dbReference type="PROSITE" id="PS50931"/>
    </source>
</evidence>
<keyword evidence="7" id="KW-1185">Reference proteome</keyword>
<dbReference type="Pfam" id="PF03466">
    <property type="entry name" value="LysR_substrate"/>
    <property type="match status" value="1"/>
</dbReference>
<evidence type="ECO:0000256" key="2">
    <source>
        <dbReference type="ARBA" id="ARBA00023015"/>
    </source>
</evidence>
<evidence type="ECO:0000256" key="1">
    <source>
        <dbReference type="ARBA" id="ARBA00009437"/>
    </source>
</evidence>
<dbReference type="Proteomes" id="UP000295500">
    <property type="component" value="Unassembled WGS sequence"/>
</dbReference>
<evidence type="ECO:0000313" key="6">
    <source>
        <dbReference type="EMBL" id="TDP59096.1"/>
    </source>
</evidence>
<dbReference type="InterPro" id="IPR005119">
    <property type="entry name" value="LysR_subst-bd"/>
</dbReference>
<dbReference type="PANTHER" id="PTHR30346">
    <property type="entry name" value="TRANSCRIPTIONAL DUAL REGULATOR HCAR-RELATED"/>
    <property type="match status" value="1"/>
</dbReference>
<evidence type="ECO:0000313" key="7">
    <source>
        <dbReference type="Proteomes" id="UP000295500"/>
    </source>
</evidence>
<dbReference type="Gene3D" id="3.40.190.10">
    <property type="entry name" value="Periplasmic binding protein-like II"/>
    <property type="match status" value="2"/>
</dbReference>
<dbReference type="GO" id="GO:0032993">
    <property type="term" value="C:protein-DNA complex"/>
    <property type="evidence" value="ECO:0007669"/>
    <property type="project" value="TreeGrafter"/>
</dbReference>
<dbReference type="PANTHER" id="PTHR30346:SF0">
    <property type="entry name" value="HCA OPERON TRANSCRIPTIONAL ACTIVATOR HCAR"/>
    <property type="match status" value="1"/>
</dbReference>
<dbReference type="InterPro" id="IPR036388">
    <property type="entry name" value="WH-like_DNA-bd_sf"/>
</dbReference>
<evidence type="ECO:0000256" key="4">
    <source>
        <dbReference type="ARBA" id="ARBA00023163"/>
    </source>
</evidence>
<dbReference type="OrthoDB" id="9803714at2"/>
<dbReference type="SUPFAM" id="SSF46785">
    <property type="entry name" value="Winged helix' DNA-binding domain"/>
    <property type="match status" value="1"/>
</dbReference>